<dbReference type="RefSeq" id="XP_005766178.1">
    <property type="nucleotide sequence ID" value="XM_005766121.1"/>
</dbReference>
<dbReference type="HOGENOM" id="CLU_347969_0_0_1"/>
<feature type="region of interest" description="Disordered" evidence="1">
    <location>
        <begin position="379"/>
        <end position="400"/>
    </location>
</feature>
<reference evidence="3" key="2">
    <citation type="submission" date="2024-10" db="UniProtKB">
        <authorList>
            <consortium name="EnsemblProtists"/>
        </authorList>
    </citation>
    <scope>IDENTIFICATION</scope>
</reference>
<keyword evidence="4" id="KW-1185">Reference proteome</keyword>
<dbReference type="AlphaFoldDB" id="A0A0D3IR64"/>
<evidence type="ECO:0000256" key="1">
    <source>
        <dbReference type="SAM" id="MobiDB-lite"/>
    </source>
</evidence>
<reference evidence="4" key="1">
    <citation type="journal article" date="2013" name="Nature">
        <title>Pan genome of the phytoplankton Emiliania underpins its global distribution.</title>
        <authorList>
            <person name="Read B.A."/>
            <person name="Kegel J."/>
            <person name="Klute M.J."/>
            <person name="Kuo A."/>
            <person name="Lefebvre S.C."/>
            <person name="Maumus F."/>
            <person name="Mayer C."/>
            <person name="Miller J."/>
            <person name="Monier A."/>
            <person name="Salamov A."/>
            <person name="Young J."/>
            <person name="Aguilar M."/>
            <person name="Claverie J.M."/>
            <person name="Frickenhaus S."/>
            <person name="Gonzalez K."/>
            <person name="Herman E.K."/>
            <person name="Lin Y.C."/>
            <person name="Napier J."/>
            <person name="Ogata H."/>
            <person name="Sarno A.F."/>
            <person name="Shmutz J."/>
            <person name="Schroeder D."/>
            <person name="de Vargas C."/>
            <person name="Verret F."/>
            <person name="von Dassow P."/>
            <person name="Valentin K."/>
            <person name="Van de Peer Y."/>
            <person name="Wheeler G."/>
            <person name="Dacks J.B."/>
            <person name="Delwiche C.F."/>
            <person name="Dyhrman S.T."/>
            <person name="Glockner G."/>
            <person name="John U."/>
            <person name="Richards T."/>
            <person name="Worden A.Z."/>
            <person name="Zhang X."/>
            <person name="Grigoriev I.V."/>
            <person name="Allen A.E."/>
            <person name="Bidle K."/>
            <person name="Borodovsky M."/>
            <person name="Bowler C."/>
            <person name="Brownlee C."/>
            <person name="Cock J.M."/>
            <person name="Elias M."/>
            <person name="Gladyshev V.N."/>
            <person name="Groth M."/>
            <person name="Guda C."/>
            <person name="Hadaegh A."/>
            <person name="Iglesias-Rodriguez M.D."/>
            <person name="Jenkins J."/>
            <person name="Jones B.M."/>
            <person name="Lawson T."/>
            <person name="Leese F."/>
            <person name="Lindquist E."/>
            <person name="Lobanov A."/>
            <person name="Lomsadze A."/>
            <person name="Malik S.B."/>
            <person name="Marsh M.E."/>
            <person name="Mackinder L."/>
            <person name="Mock T."/>
            <person name="Mueller-Roeber B."/>
            <person name="Pagarete A."/>
            <person name="Parker M."/>
            <person name="Probert I."/>
            <person name="Quesneville H."/>
            <person name="Raines C."/>
            <person name="Rensing S.A."/>
            <person name="Riano-Pachon D.M."/>
            <person name="Richier S."/>
            <person name="Rokitta S."/>
            <person name="Shiraiwa Y."/>
            <person name="Soanes D.M."/>
            <person name="van der Giezen M."/>
            <person name="Wahlund T.M."/>
            <person name="Williams B."/>
            <person name="Wilson W."/>
            <person name="Wolfe G."/>
            <person name="Wurch L.L."/>
        </authorList>
    </citation>
    <scope>NUCLEOTIDE SEQUENCE</scope>
</reference>
<protein>
    <submittedName>
        <fullName evidence="3">Uncharacterized protein</fullName>
    </submittedName>
</protein>
<proteinExistence type="predicted"/>
<keyword evidence="2" id="KW-0812">Transmembrane</keyword>
<feature type="transmembrane region" description="Helical" evidence="2">
    <location>
        <begin position="72"/>
        <end position="90"/>
    </location>
</feature>
<name>A0A0D3IR64_EMIH1</name>
<accession>A0A0D3IR64</accession>
<dbReference type="Pfam" id="PF19713">
    <property type="entry name" value="DUF6208"/>
    <property type="match status" value="1"/>
</dbReference>
<dbReference type="GeneID" id="17259896"/>
<evidence type="ECO:0000313" key="4">
    <source>
        <dbReference type="Proteomes" id="UP000013827"/>
    </source>
</evidence>
<evidence type="ECO:0000256" key="2">
    <source>
        <dbReference type="SAM" id="Phobius"/>
    </source>
</evidence>
<dbReference type="PaxDb" id="2903-EOD13749"/>
<evidence type="ECO:0000313" key="3">
    <source>
        <dbReference type="EnsemblProtists" id="EOD13749"/>
    </source>
</evidence>
<keyword evidence="2" id="KW-1133">Transmembrane helix</keyword>
<organism evidence="3 4">
    <name type="scientific">Emiliania huxleyi (strain CCMP1516)</name>
    <dbReference type="NCBI Taxonomy" id="280463"/>
    <lineage>
        <taxon>Eukaryota</taxon>
        <taxon>Haptista</taxon>
        <taxon>Haptophyta</taxon>
        <taxon>Prymnesiophyceae</taxon>
        <taxon>Isochrysidales</taxon>
        <taxon>Noelaerhabdaceae</taxon>
        <taxon>Emiliania</taxon>
    </lineage>
</organism>
<feature type="region of interest" description="Disordered" evidence="1">
    <location>
        <begin position="423"/>
        <end position="443"/>
    </location>
</feature>
<dbReference type="InterPro" id="IPR046180">
    <property type="entry name" value="DUF6208"/>
</dbReference>
<sequence length="811" mass="87990">MSQRLPRSPVVLASLLASLAWRGALVGILTAPLYCCFGVLYALLLLPRVLLRKLDRRAFGPTLDAADGGGMGGLLLALEAPLALLSYVLYQTTKFFVLPMMSSFEAARRGVDETWVDKLHENIEDPGRIPRLTVFAAICWAPRWNTHTNVHVLWLMDPPEGEATFEVENVRQRGFSWQVIFYDGRQQTLGSIASSPTGGEWLALTLRTAGALQLTIRPYLFDGCASATLPRVRMNGVEVTRGAPVVFKRERLGFNARLKGAYETPLHWALQWHTHTYVLLCCRSMVSAEAAVRAIYLPVGNPETQWLYGATQQGYSLRFELPASLLEEHLVFCSVYDRASFPLLPSLQVERPSHTLPPCGEDGFWATRIVRKDGTATRPEVLPSATGARHRARATPAREREQGGHLVFAHSCDTDCDQRHEFAGGGSGAASESRIEASEGRRITVSMKARSSAESLTSLKMGLKAIRKARPISACAASVTAASESCSASSGPYPARTFDASRPGSNCSELPTDSSASFTALTSLCTSSRAPSAAGETEETSTALSGSAMLARKVAWLLILAARSTAVRLFGARAAAAIAASRCPATSRLIASRHPSRGVAQRQAADGCQDRSCVPPAPRAEKSSAELLRLAVVDVERADALLSDLLEEVAGIANAQLREPPLIPAVEDVGDARALEQSRERLSQGAGELALGGDGAGWHNGGGFVFDCSAHTRTCLLGNIIAYTPYAFDINNFVYAHLNNLAQEAPDVKPFEEMSPPEWASALEVTVKQFVYRIVKYRDKGFRRHAAQQQAQLAVHPNMLLTNNKSFDMPY</sequence>
<dbReference type="EnsemblProtists" id="EOD13749">
    <property type="protein sequence ID" value="EOD13749"/>
    <property type="gene ID" value="EMIHUDRAFT_119727"/>
</dbReference>
<dbReference type="KEGG" id="ehx:EMIHUDRAFT_119727"/>
<feature type="transmembrane region" description="Helical" evidence="2">
    <location>
        <begin position="32"/>
        <end position="51"/>
    </location>
</feature>
<keyword evidence="2" id="KW-0472">Membrane</keyword>
<dbReference type="eggNOG" id="ENOG502SNAX">
    <property type="taxonomic scope" value="Eukaryota"/>
</dbReference>
<dbReference type="Proteomes" id="UP000013827">
    <property type="component" value="Unassembled WGS sequence"/>
</dbReference>
<feature type="compositionally biased region" description="Basic and acidic residues" evidence="1">
    <location>
        <begin position="433"/>
        <end position="442"/>
    </location>
</feature>